<dbReference type="EMBL" id="JAUJYO010000022">
    <property type="protein sequence ID" value="KAK1282282.1"/>
    <property type="molecule type" value="Genomic_DNA"/>
</dbReference>
<accession>A0AAV9C0M8</accession>
<reference evidence="2" key="1">
    <citation type="journal article" date="2023" name="Nat. Commun.">
        <title>Diploid and tetraploid genomes of Acorus and the evolution of monocots.</title>
        <authorList>
            <person name="Ma L."/>
            <person name="Liu K.W."/>
            <person name="Li Z."/>
            <person name="Hsiao Y.Y."/>
            <person name="Qi Y."/>
            <person name="Fu T."/>
            <person name="Tang G.D."/>
            <person name="Zhang D."/>
            <person name="Sun W.H."/>
            <person name="Liu D.K."/>
            <person name="Li Y."/>
            <person name="Chen G.Z."/>
            <person name="Liu X.D."/>
            <person name="Liao X.Y."/>
            <person name="Jiang Y.T."/>
            <person name="Yu X."/>
            <person name="Hao Y."/>
            <person name="Huang J."/>
            <person name="Zhao X.W."/>
            <person name="Ke S."/>
            <person name="Chen Y.Y."/>
            <person name="Wu W.L."/>
            <person name="Hsu J.L."/>
            <person name="Lin Y.F."/>
            <person name="Huang M.D."/>
            <person name="Li C.Y."/>
            <person name="Huang L."/>
            <person name="Wang Z.W."/>
            <person name="Zhao X."/>
            <person name="Zhong W.Y."/>
            <person name="Peng D.H."/>
            <person name="Ahmad S."/>
            <person name="Lan S."/>
            <person name="Zhang J.S."/>
            <person name="Tsai W.C."/>
            <person name="Van de Peer Y."/>
            <person name="Liu Z.J."/>
        </authorList>
    </citation>
    <scope>NUCLEOTIDE SEQUENCE</scope>
    <source>
        <strain evidence="2">CP</strain>
    </source>
</reference>
<reference evidence="2" key="2">
    <citation type="submission" date="2023-06" db="EMBL/GenBank/DDBJ databases">
        <authorList>
            <person name="Ma L."/>
            <person name="Liu K.-W."/>
            <person name="Li Z."/>
            <person name="Hsiao Y.-Y."/>
            <person name="Qi Y."/>
            <person name="Fu T."/>
            <person name="Tang G."/>
            <person name="Zhang D."/>
            <person name="Sun W.-H."/>
            <person name="Liu D.-K."/>
            <person name="Li Y."/>
            <person name="Chen G.-Z."/>
            <person name="Liu X.-D."/>
            <person name="Liao X.-Y."/>
            <person name="Jiang Y.-T."/>
            <person name="Yu X."/>
            <person name="Hao Y."/>
            <person name="Huang J."/>
            <person name="Zhao X.-W."/>
            <person name="Ke S."/>
            <person name="Chen Y.-Y."/>
            <person name="Wu W.-L."/>
            <person name="Hsu J.-L."/>
            <person name="Lin Y.-F."/>
            <person name="Huang M.-D."/>
            <person name="Li C.-Y."/>
            <person name="Huang L."/>
            <person name="Wang Z.-W."/>
            <person name="Zhao X."/>
            <person name="Zhong W.-Y."/>
            <person name="Peng D.-H."/>
            <person name="Ahmad S."/>
            <person name="Lan S."/>
            <person name="Zhang J.-S."/>
            <person name="Tsai W.-C."/>
            <person name="Van De Peer Y."/>
            <person name="Liu Z.-J."/>
        </authorList>
    </citation>
    <scope>NUCLEOTIDE SEQUENCE</scope>
    <source>
        <strain evidence="2">CP</strain>
        <tissue evidence="2">Leaves</tissue>
    </source>
</reference>
<sequence length="84" mass="9923">MAHKEHIQPTTSNRKNHSNDVSSNFRNGIAQEEQQEEEAKEDYYLYHPLIIISMKRHLLHCQHMRDMSTVVWSISLRFASLIMA</sequence>
<evidence type="ECO:0000313" key="3">
    <source>
        <dbReference type="Proteomes" id="UP001180020"/>
    </source>
</evidence>
<protein>
    <submittedName>
        <fullName evidence="2">Uncharacterized protein</fullName>
    </submittedName>
</protein>
<gene>
    <name evidence="2" type="ORF">QJS10_CPB22g00726</name>
</gene>
<organism evidence="2 3">
    <name type="scientific">Acorus calamus</name>
    <name type="common">Sweet flag</name>
    <dbReference type="NCBI Taxonomy" id="4465"/>
    <lineage>
        <taxon>Eukaryota</taxon>
        <taxon>Viridiplantae</taxon>
        <taxon>Streptophyta</taxon>
        <taxon>Embryophyta</taxon>
        <taxon>Tracheophyta</taxon>
        <taxon>Spermatophyta</taxon>
        <taxon>Magnoliopsida</taxon>
        <taxon>Liliopsida</taxon>
        <taxon>Acoraceae</taxon>
        <taxon>Acorus</taxon>
    </lineage>
</organism>
<comment type="caution">
    <text evidence="2">The sequence shown here is derived from an EMBL/GenBank/DDBJ whole genome shotgun (WGS) entry which is preliminary data.</text>
</comment>
<dbReference type="Proteomes" id="UP001180020">
    <property type="component" value="Unassembled WGS sequence"/>
</dbReference>
<evidence type="ECO:0000256" key="1">
    <source>
        <dbReference type="SAM" id="MobiDB-lite"/>
    </source>
</evidence>
<feature type="compositionally biased region" description="Polar residues" evidence="1">
    <location>
        <begin position="8"/>
        <end position="26"/>
    </location>
</feature>
<dbReference type="AlphaFoldDB" id="A0AAV9C0M8"/>
<evidence type="ECO:0000313" key="2">
    <source>
        <dbReference type="EMBL" id="KAK1282282.1"/>
    </source>
</evidence>
<keyword evidence="3" id="KW-1185">Reference proteome</keyword>
<feature type="region of interest" description="Disordered" evidence="1">
    <location>
        <begin position="1"/>
        <end position="34"/>
    </location>
</feature>
<name>A0AAV9C0M8_ACOCL</name>
<proteinExistence type="predicted"/>